<sequence length="583" mass="65934">MELIRLLKEAGMVPGTSDADALRDLFQKLKILVGEVTQSLDPLPLTTTDVVDNFTVSSHYASAVEDGSDTSSEPPQRMPLGRSGASMLEARSKTRRPSPARSSRRDNGSAPTYQATTTESSDRSVGTFQKFFNAAMDRYLAEERETNQDPATTRPQHQGSQDVEMEFIRSSDHGSRWEYDPDGVDIPTSAQAIVATAAAGSTGSTMIQRARISAISDLKDLTRKMKIERERGSAKSSLRLWEIKHQMTKTSQYYLTRRRSDESPLDYLYWLNVAGLRARPKIKDGSAKERCKYVDHYIETLEDLDLAERLTLLRLTDADHLDEIQANDCGSDSKLDESGRSYSDVDCHRRIFVAANEAVTPKVEIESTNLDPRLRDGDPGHQDHNPKTHGNGFNRDRCSHCGSRKHSDLGCWKRVICTKCGKREHPSDHCLFVCRACGKLHDMGKCPIEEFYNQIRQWFNPTKHMGMLPEAAEKMYCIYAFVNKKPVDQVSERPDLHGNTCDLHGKHTFAISSLRQVDEYASAEVIMSVDLQPGESRGYCRQQEPDLWLKPTDHEVTPEIQRPSKISEYRRSCIYYRESLVVT</sequence>
<dbReference type="AlphaFoldDB" id="A0A225UX05"/>
<proteinExistence type="predicted"/>
<protein>
    <recommendedName>
        <fullName evidence="4">CCHC-type domain-containing protein</fullName>
    </recommendedName>
</protein>
<evidence type="ECO:0008006" key="4">
    <source>
        <dbReference type="Google" id="ProtNLM"/>
    </source>
</evidence>
<comment type="caution">
    <text evidence="2">The sequence shown here is derived from an EMBL/GenBank/DDBJ whole genome shotgun (WGS) entry which is preliminary data.</text>
</comment>
<reference evidence="3" key="1">
    <citation type="submission" date="2017-03" db="EMBL/GenBank/DDBJ databases">
        <title>Phytopthora megakarya and P. palmivora, two closely related causual agents of cacao black pod achieved similar genome size and gene model numbers by different mechanisms.</title>
        <authorList>
            <person name="Ali S."/>
            <person name="Shao J."/>
            <person name="Larry D.J."/>
            <person name="Kronmiller B."/>
            <person name="Shen D."/>
            <person name="Strem M.D."/>
            <person name="Melnick R.L."/>
            <person name="Guiltinan M.J."/>
            <person name="Tyler B.M."/>
            <person name="Meinhardt L.W."/>
            <person name="Bailey B.A."/>
        </authorList>
    </citation>
    <scope>NUCLEOTIDE SEQUENCE [LARGE SCALE GENOMIC DNA]</scope>
    <source>
        <strain evidence="3">zdho120</strain>
    </source>
</reference>
<feature type="region of interest" description="Disordered" evidence="1">
    <location>
        <begin position="365"/>
        <end position="391"/>
    </location>
</feature>
<feature type="compositionally biased region" description="Polar residues" evidence="1">
    <location>
        <begin position="109"/>
        <end position="126"/>
    </location>
</feature>
<dbReference type="EMBL" id="NBNE01010420">
    <property type="protein sequence ID" value="OWY97472.1"/>
    <property type="molecule type" value="Genomic_DNA"/>
</dbReference>
<evidence type="ECO:0000313" key="2">
    <source>
        <dbReference type="EMBL" id="OWY97472.1"/>
    </source>
</evidence>
<feature type="compositionally biased region" description="Basic and acidic residues" evidence="1">
    <location>
        <begin position="372"/>
        <end position="386"/>
    </location>
</feature>
<feature type="non-terminal residue" evidence="2">
    <location>
        <position position="583"/>
    </location>
</feature>
<gene>
    <name evidence="2" type="ORF">PHMEG_00031984</name>
</gene>
<dbReference type="Proteomes" id="UP000198211">
    <property type="component" value="Unassembled WGS sequence"/>
</dbReference>
<organism evidence="2 3">
    <name type="scientific">Phytophthora megakarya</name>
    <dbReference type="NCBI Taxonomy" id="4795"/>
    <lineage>
        <taxon>Eukaryota</taxon>
        <taxon>Sar</taxon>
        <taxon>Stramenopiles</taxon>
        <taxon>Oomycota</taxon>
        <taxon>Peronosporomycetes</taxon>
        <taxon>Peronosporales</taxon>
        <taxon>Peronosporaceae</taxon>
        <taxon>Phytophthora</taxon>
    </lineage>
</organism>
<evidence type="ECO:0000256" key="1">
    <source>
        <dbReference type="SAM" id="MobiDB-lite"/>
    </source>
</evidence>
<accession>A0A225UX05</accession>
<evidence type="ECO:0000313" key="3">
    <source>
        <dbReference type="Proteomes" id="UP000198211"/>
    </source>
</evidence>
<feature type="region of interest" description="Disordered" evidence="1">
    <location>
        <begin position="63"/>
        <end position="126"/>
    </location>
</feature>
<name>A0A225UX05_9STRA</name>
<keyword evidence="3" id="KW-1185">Reference proteome</keyword>